<dbReference type="GO" id="GO:0030288">
    <property type="term" value="C:outer membrane-bounded periplasmic space"/>
    <property type="evidence" value="ECO:0007669"/>
    <property type="project" value="TreeGrafter"/>
</dbReference>
<dbReference type="GO" id="GO:0009253">
    <property type="term" value="P:peptidoglycan catabolic process"/>
    <property type="evidence" value="ECO:0007669"/>
    <property type="project" value="InterPro"/>
</dbReference>
<dbReference type="Pfam" id="PF01520">
    <property type="entry name" value="Amidase_3"/>
    <property type="match status" value="1"/>
</dbReference>
<proteinExistence type="predicted"/>
<dbReference type="CDD" id="cd02696">
    <property type="entry name" value="MurNAc-LAA"/>
    <property type="match status" value="1"/>
</dbReference>
<organism evidence="3">
    <name type="scientific">marine metagenome</name>
    <dbReference type="NCBI Taxonomy" id="408172"/>
    <lineage>
        <taxon>unclassified sequences</taxon>
        <taxon>metagenomes</taxon>
        <taxon>ecological metagenomes</taxon>
    </lineage>
</organism>
<name>A0A382AEE4_9ZZZZ</name>
<dbReference type="InterPro" id="IPR021731">
    <property type="entry name" value="AMIN_dom"/>
</dbReference>
<dbReference type="SUPFAM" id="SSF53187">
    <property type="entry name" value="Zn-dependent exopeptidases"/>
    <property type="match status" value="1"/>
</dbReference>
<dbReference type="Gene3D" id="3.40.630.40">
    <property type="entry name" value="Zn-dependent exopeptidases"/>
    <property type="match status" value="1"/>
</dbReference>
<reference evidence="3" key="1">
    <citation type="submission" date="2018-05" db="EMBL/GenBank/DDBJ databases">
        <authorList>
            <person name="Lanie J.A."/>
            <person name="Ng W.-L."/>
            <person name="Kazmierczak K.M."/>
            <person name="Andrzejewski T.M."/>
            <person name="Davidsen T.M."/>
            <person name="Wayne K.J."/>
            <person name="Tettelin H."/>
            <person name="Glass J.I."/>
            <person name="Rusch D."/>
            <person name="Podicherti R."/>
            <person name="Tsui H.-C.T."/>
            <person name="Winkler M.E."/>
        </authorList>
    </citation>
    <scope>NUCLEOTIDE SEQUENCE</scope>
</reference>
<evidence type="ECO:0000259" key="2">
    <source>
        <dbReference type="SMART" id="SM00646"/>
    </source>
</evidence>
<gene>
    <name evidence="3" type="ORF">METZ01_LOCUS152578</name>
</gene>
<feature type="domain" description="MurNAc-LAA" evidence="2">
    <location>
        <begin position="203"/>
        <end position="356"/>
    </location>
</feature>
<dbReference type="SMART" id="SM00646">
    <property type="entry name" value="Ami_3"/>
    <property type="match status" value="1"/>
</dbReference>
<dbReference type="InterPro" id="IPR050695">
    <property type="entry name" value="N-acetylmuramoyl_amidase_3"/>
</dbReference>
<dbReference type="InterPro" id="IPR002508">
    <property type="entry name" value="MurNAc-LAA_cat"/>
</dbReference>
<sequence length="368" mass="41235">MVAAQTALKDMRINAEKDKTRLVLDLSNEVRYKILTLNNPNRLVVDLYGARKTNKIKSSTKGNGLIDTIRVAKNTPAKLRVVIETKQVVLYKVNMLKASQKRDSRLVIDLKGMYEGSQKVVASAINNSKMIIAVDPGHGGKDPGATGKKIKEKDLVLKISKRLANLINTEPDMTAILTRNDDSFPCPNNNRSCGQKSSLNERLEIAKRAGAVLFISIHANSFRDQRIRGAEIYALPDSAKFKKDEHWKAMYHNKQSKSRIKLINVTSGKQIKNVTASEVIAFDQSLQISDKIIQELRKVIRVRKSSRQAAFIVLGSNDMASVLIETSYLTNPEDEKILINPINQQKIAEAILKGVKKYTRESRQQVTK</sequence>
<keyword evidence="1" id="KW-0378">Hydrolase</keyword>
<evidence type="ECO:0000256" key="1">
    <source>
        <dbReference type="ARBA" id="ARBA00022801"/>
    </source>
</evidence>
<dbReference type="PANTHER" id="PTHR30404:SF0">
    <property type="entry name" value="N-ACETYLMURAMOYL-L-ALANINE AMIDASE AMIC"/>
    <property type="match status" value="1"/>
</dbReference>
<dbReference type="GO" id="GO:0008745">
    <property type="term" value="F:N-acetylmuramoyl-L-alanine amidase activity"/>
    <property type="evidence" value="ECO:0007669"/>
    <property type="project" value="InterPro"/>
</dbReference>
<dbReference type="Gene3D" id="2.60.40.3500">
    <property type="match status" value="1"/>
</dbReference>
<evidence type="ECO:0000313" key="3">
    <source>
        <dbReference type="EMBL" id="SVA99724.1"/>
    </source>
</evidence>
<dbReference type="Pfam" id="PF11741">
    <property type="entry name" value="AMIN"/>
    <property type="match status" value="1"/>
</dbReference>
<accession>A0A382AEE4</accession>
<dbReference type="AlphaFoldDB" id="A0A382AEE4"/>
<dbReference type="PANTHER" id="PTHR30404">
    <property type="entry name" value="N-ACETYLMURAMOYL-L-ALANINE AMIDASE"/>
    <property type="match status" value="1"/>
</dbReference>
<protein>
    <recommendedName>
        <fullName evidence="2">MurNAc-LAA domain-containing protein</fullName>
    </recommendedName>
</protein>
<dbReference type="EMBL" id="UINC01024982">
    <property type="protein sequence ID" value="SVA99724.1"/>
    <property type="molecule type" value="Genomic_DNA"/>
</dbReference>